<feature type="compositionally biased region" description="Pro residues" evidence="1">
    <location>
        <begin position="103"/>
        <end position="116"/>
    </location>
</feature>
<dbReference type="GeneID" id="9468707"/>
<dbReference type="KEGG" id="pif:PITG_16773"/>
<feature type="compositionally biased region" description="Low complexity" evidence="1">
    <location>
        <begin position="37"/>
        <end position="50"/>
    </location>
</feature>
<feature type="region of interest" description="Disordered" evidence="1">
    <location>
        <begin position="1"/>
        <end position="132"/>
    </location>
</feature>
<dbReference type="HOGENOM" id="CLU_1263718_0_0_1"/>
<dbReference type="EMBL" id="DS028166">
    <property type="protein sequence ID" value="EEY65476.1"/>
    <property type="molecule type" value="Genomic_DNA"/>
</dbReference>
<keyword evidence="3" id="KW-1185">Reference proteome</keyword>
<reference evidence="3" key="1">
    <citation type="journal article" date="2009" name="Nature">
        <title>Genome sequence and analysis of the Irish potato famine pathogen Phytophthora infestans.</title>
        <authorList>
            <consortium name="The Broad Institute Genome Sequencing Platform"/>
            <person name="Haas B.J."/>
            <person name="Kamoun S."/>
            <person name="Zody M.C."/>
            <person name="Jiang R.H."/>
            <person name="Handsaker R.E."/>
            <person name="Cano L.M."/>
            <person name="Grabherr M."/>
            <person name="Kodira C.D."/>
            <person name="Raffaele S."/>
            <person name="Torto-Alalibo T."/>
            <person name="Bozkurt T.O."/>
            <person name="Ah-Fong A.M."/>
            <person name="Alvarado L."/>
            <person name="Anderson V.L."/>
            <person name="Armstrong M.R."/>
            <person name="Avrova A."/>
            <person name="Baxter L."/>
            <person name="Beynon J."/>
            <person name="Boevink P.C."/>
            <person name="Bollmann S.R."/>
            <person name="Bos J.I."/>
            <person name="Bulone V."/>
            <person name="Cai G."/>
            <person name="Cakir C."/>
            <person name="Carrington J.C."/>
            <person name="Chawner M."/>
            <person name="Conti L."/>
            <person name="Costanzo S."/>
            <person name="Ewan R."/>
            <person name="Fahlgren N."/>
            <person name="Fischbach M.A."/>
            <person name="Fugelstad J."/>
            <person name="Gilroy E.M."/>
            <person name="Gnerre S."/>
            <person name="Green P.J."/>
            <person name="Grenville-Briggs L.J."/>
            <person name="Griffith J."/>
            <person name="Grunwald N.J."/>
            <person name="Horn K."/>
            <person name="Horner N.R."/>
            <person name="Hu C.H."/>
            <person name="Huitema E."/>
            <person name="Jeong D.H."/>
            <person name="Jones A.M."/>
            <person name="Jones J.D."/>
            <person name="Jones R.W."/>
            <person name="Karlsson E.K."/>
            <person name="Kunjeti S.G."/>
            <person name="Lamour K."/>
            <person name="Liu Z."/>
            <person name="Ma L."/>
            <person name="Maclean D."/>
            <person name="Chibucos M.C."/>
            <person name="McDonald H."/>
            <person name="McWalters J."/>
            <person name="Meijer H.J."/>
            <person name="Morgan W."/>
            <person name="Morris P.F."/>
            <person name="Munro C.A."/>
            <person name="O'Neill K."/>
            <person name="Ospina-Giraldo M."/>
            <person name="Pinzon A."/>
            <person name="Pritchard L."/>
            <person name="Ramsahoye B."/>
            <person name="Ren Q."/>
            <person name="Restrepo S."/>
            <person name="Roy S."/>
            <person name="Sadanandom A."/>
            <person name="Savidor A."/>
            <person name="Schornack S."/>
            <person name="Schwartz D.C."/>
            <person name="Schumann U.D."/>
            <person name="Schwessinger B."/>
            <person name="Seyer L."/>
            <person name="Sharpe T."/>
            <person name="Silvar C."/>
            <person name="Song J."/>
            <person name="Studholme D.J."/>
            <person name="Sykes S."/>
            <person name="Thines M."/>
            <person name="van de Vondervoort P.J."/>
            <person name="Phuntumart V."/>
            <person name="Wawra S."/>
            <person name="Weide R."/>
            <person name="Win J."/>
            <person name="Young C."/>
            <person name="Zhou S."/>
            <person name="Fry W."/>
            <person name="Meyers B.C."/>
            <person name="van West P."/>
            <person name="Ristaino J."/>
            <person name="Govers F."/>
            <person name="Birch P.R."/>
            <person name="Whisson S.C."/>
            <person name="Judelson H.S."/>
            <person name="Nusbaum C."/>
        </authorList>
    </citation>
    <scope>NUCLEOTIDE SEQUENCE [LARGE SCALE GENOMIC DNA]</scope>
    <source>
        <strain evidence="3">T30-4</strain>
    </source>
</reference>
<sequence>MSSSRYPSAMFGDKLPSLKAQASLRSPVTPKQDNRQPSPHGSGSGTPSTPRRQSSQRVCVEQRYSRYHSEKIEMLSGEDEPSSSAVPSADDYEEKKSEVIINTPPPVSTSPTPASPRTPFSGGASSAPAHAAVVPADRPCVGSEASSADQVRARVSSPIGGNAVTPRSVEGMIAFGNSSDPIQHIHAYLRQLPDQAWFFDSTVTADRLELERFGHPSGC</sequence>
<dbReference type="RefSeq" id="XP_002897105.1">
    <property type="nucleotide sequence ID" value="XM_002897059.1"/>
</dbReference>
<evidence type="ECO:0000313" key="3">
    <source>
        <dbReference type="Proteomes" id="UP000006643"/>
    </source>
</evidence>
<dbReference type="AlphaFoldDB" id="D0NUV3"/>
<proteinExistence type="predicted"/>
<dbReference type="Proteomes" id="UP000006643">
    <property type="component" value="Unassembled WGS sequence"/>
</dbReference>
<gene>
    <name evidence="2" type="ORF">PITG_16773</name>
</gene>
<protein>
    <submittedName>
        <fullName evidence="2">Uncharacterized protein</fullName>
    </submittedName>
</protein>
<evidence type="ECO:0000313" key="2">
    <source>
        <dbReference type="EMBL" id="EEY65476.1"/>
    </source>
</evidence>
<feature type="compositionally biased region" description="Low complexity" evidence="1">
    <location>
        <begin position="117"/>
        <end position="132"/>
    </location>
</feature>
<dbReference type="InParanoid" id="D0NUV3"/>
<evidence type="ECO:0000256" key="1">
    <source>
        <dbReference type="SAM" id="MobiDB-lite"/>
    </source>
</evidence>
<accession>D0NUV3</accession>
<feature type="compositionally biased region" description="Basic and acidic residues" evidence="1">
    <location>
        <begin position="63"/>
        <end position="73"/>
    </location>
</feature>
<name>D0NUV3_PHYIT</name>
<dbReference type="VEuPathDB" id="FungiDB:PITG_16773"/>
<organism evidence="2 3">
    <name type="scientific">Phytophthora infestans (strain T30-4)</name>
    <name type="common">Potato late blight agent</name>
    <dbReference type="NCBI Taxonomy" id="403677"/>
    <lineage>
        <taxon>Eukaryota</taxon>
        <taxon>Sar</taxon>
        <taxon>Stramenopiles</taxon>
        <taxon>Oomycota</taxon>
        <taxon>Peronosporomycetes</taxon>
        <taxon>Peronosporales</taxon>
        <taxon>Peronosporaceae</taxon>
        <taxon>Phytophthora</taxon>
    </lineage>
</organism>